<dbReference type="Proteomes" id="UP000263900">
    <property type="component" value="Chromosome"/>
</dbReference>
<dbReference type="OrthoDB" id="9791529at2"/>
<dbReference type="AlphaFoldDB" id="A0A3B7MU30"/>
<dbReference type="GO" id="GO:0047617">
    <property type="term" value="F:fatty acyl-CoA hydrolase activity"/>
    <property type="evidence" value="ECO:0007669"/>
    <property type="project" value="TreeGrafter"/>
</dbReference>
<dbReference type="EMBL" id="CP032157">
    <property type="protein sequence ID" value="AXY76759.1"/>
    <property type="molecule type" value="Genomic_DNA"/>
</dbReference>
<dbReference type="PANTHER" id="PTHR31793">
    <property type="entry name" value="4-HYDROXYBENZOYL-COA THIOESTERASE FAMILY MEMBER"/>
    <property type="match status" value="1"/>
</dbReference>
<accession>A0A3B7MU30</accession>
<dbReference type="Gene3D" id="3.10.129.10">
    <property type="entry name" value="Hotdog Thioesterase"/>
    <property type="match status" value="1"/>
</dbReference>
<organism evidence="3 4">
    <name type="scientific">Paraflavitalea soli</name>
    <dbReference type="NCBI Taxonomy" id="2315862"/>
    <lineage>
        <taxon>Bacteria</taxon>
        <taxon>Pseudomonadati</taxon>
        <taxon>Bacteroidota</taxon>
        <taxon>Chitinophagia</taxon>
        <taxon>Chitinophagales</taxon>
        <taxon>Chitinophagaceae</taxon>
        <taxon>Paraflavitalea</taxon>
    </lineage>
</organism>
<gene>
    <name evidence="3" type="ORF">D3H65_23405</name>
</gene>
<dbReference type="CDD" id="cd00586">
    <property type="entry name" value="4HBT"/>
    <property type="match status" value="1"/>
</dbReference>
<comment type="similarity">
    <text evidence="1">Belongs to the 4-hydroxybenzoyl-CoA thioesterase family.</text>
</comment>
<name>A0A3B7MU30_9BACT</name>
<dbReference type="PANTHER" id="PTHR31793:SF27">
    <property type="entry name" value="NOVEL THIOESTERASE SUPERFAMILY DOMAIN AND SAPOSIN A-TYPE DOMAIN CONTAINING PROTEIN (0610012H03RIK)"/>
    <property type="match status" value="1"/>
</dbReference>
<dbReference type="InterPro" id="IPR029069">
    <property type="entry name" value="HotDog_dom_sf"/>
</dbReference>
<dbReference type="RefSeq" id="WP_119052636.1">
    <property type="nucleotide sequence ID" value="NZ_CP032157.1"/>
</dbReference>
<proteinExistence type="inferred from homology"/>
<dbReference type="SUPFAM" id="SSF54637">
    <property type="entry name" value="Thioesterase/thiol ester dehydrase-isomerase"/>
    <property type="match status" value="1"/>
</dbReference>
<reference evidence="3 4" key="1">
    <citation type="submission" date="2018-09" db="EMBL/GenBank/DDBJ databases">
        <title>Genome sequencing of strain 6GH32-13.</title>
        <authorList>
            <person name="Weon H.-Y."/>
            <person name="Heo J."/>
            <person name="Kwon S.-W."/>
        </authorList>
    </citation>
    <scope>NUCLEOTIDE SEQUENCE [LARGE SCALE GENOMIC DNA]</scope>
    <source>
        <strain evidence="3 4">5GH32-13</strain>
    </source>
</reference>
<evidence type="ECO:0000256" key="2">
    <source>
        <dbReference type="ARBA" id="ARBA00022801"/>
    </source>
</evidence>
<evidence type="ECO:0000256" key="1">
    <source>
        <dbReference type="ARBA" id="ARBA00005953"/>
    </source>
</evidence>
<sequence length="161" mass="18757">MELQSTYRVRFNDCDPLGHLNNARYIDYLLNAREDHLGEFYHLSLPQFHRQGLAWVVKTHDIQYIKPAYYNEKVTIVSRLVELTDTYIRVEMLMYDEKQQALKAVLWTNFTCIDPQTGKRKNHTPEFMDLARTMDLHTVDLAGGVAERVKQLQAQAKANAA</sequence>
<keyword evidence="2" id="KW-0378">Hydrolase</keyword>
<evidence type="ECO:0000313" key="4">
    <source>
        <dbReference type="Proteomes" id="UP000263900"/>
    </source>
</evidence>
<protein>
    <submittedName>
        <fullName evidence="3">Acyl-CoA thioesterase</fullName>
    </submittedName>
</protein>
<dbReference type="InterPro" id="IPR050563">
    <property type="entry name" value="4-hydroxybenzoyl-CoA_TE"/>
</dbReference>
<dbReference type="Pfam" id="PF13279">
    <property type="entry name" value="4HBT_2"/>
    <property type="match status" value="1"/>
</dbReference>
<dbReference type="KEGG" id="pseg:D3H65_23405"/>
<keyword evidence="4" id="KW-1185">Reference proteome</keyword>
<evidence type="ECO:0000313" key="3">
    <source>
        <dbReference type="EMBL" id="AXY76759.1"/>
    </source>
</evidence>